<accession>A0A3B0WTP6</accession>
<gene>
    <name evidence="1" type="ORF">MNBD_GAMMA07-534</name>
</gene>
<organism evidence="1">
    <name type="scientific">hydrothermal vent metagenome</name>
    <dbReference type="NCBI Taxonomy" id="652676"/>
    <lineage>
        <taxon>unclassified sequences</taxon>
        <taxon>metagenomes</taxon>
        <taxon>ecological metagenomes</taxon>
    </lineage>
</organism>
<feature type="non-terminal residue" evidence="1">
    <location>
        <position position="1"/>
    </location>
</feature>
<dbReference type="AlphaFoldDB" id="A0A3B0WTP6"/>
<dbReference type="EMBL" id="UOFF01000118">
    <property type="protein sequence ID" value="VAW55803.1"/>
    <property type="molecule type" value="Genomic_DNA"/>
</dbReference>
<sequence length="35" mass="4009">NEIKELQVNVVNFTEEDKIMNFAADINSAILKLDE</sequence>
<name>A0A3B0WTP6_9ZZZZ</name>
<evidence type="ECO:0000313" key="1">
    <source>
        <dbReference type="EMBL" id="VAW55803.1"/>
    </source>
</evidence>
<reference evidence="1" key="1">
    <citation type="submission" date="2018-06" db="EMBL/GenBank/DDBJ databases">
        <authorList>
            <person name="Zhirakovskaya E."/>
        </authorList>
    </citation>
    <scope>NUCLEOTIDE SEQUENCE</scope>
</reference>
<proteinExistence type="predicted"/>
<protein>
    <submittedName>
        <fullName evidence="1">Uncharacterized protein</fullName>
    </submittedName>
</protein>